<keyword evidence="1" id="KW-0812">Transmembrane</keyword>
<dbReference type="RefSeq" id="WP_142534295.1">
    <property type="nucleotide sequence ID" value="NZ_FXTB01000009.1"/>
</dbReference>
<proteinExistence type="predicted"/>
<gene>
    <name evidence="3" type="ORF">SAMN06265379_10997</name>
</gene>
<dbReference type="AlphaFoldDB" id="A0A521EKN1"/>
<dbReference type="OrthoDB" id="158986at2"/>
<sequence>MLAQKVYPGIGQSWGIMGVAIVSMLVFSPLQLVLQDIIGKEPALLLYYLLSMGAAFAFAHFMRKKEMGTSAYSIPGSTPKVIILVSVGALGLQLGALSPLTSLIPMPDIFKQMFLEIGSMTGVFGFMTLVIAAPIFEELIFRGVILDGLLKRYSPAKSIFISSLLFGIVHLNPWQFITAMGVGSFMGWVYYKTHNLSLCILIHFVNNLFAFITMQFVNLEEELEKSFVESYGGTLNAVLIIMGGTTVFIFCMYLLQRYFSKTVVTEMRE</sequence>
<feature type="transmembrane region" description="Helical" evidence="1">
    <location>
        <begin position="113"/>
        <end position="136"/>
    </location>
</feature>
<dbReference type="Pfam" id="PF02517">
    <property type="entry name" value="Rce1-like"/>
    <property type="match status" value="1"/>
</dbReference>
<dbReference type="GO" id="GO:0080120">
    <property type="term" value="P:CAAX-box protein maturation"/>
    <property type="evidence" value="ECO:0007669"/>
    <property type="project" value="UniProtKB-ARBA"/>
</dbReference>
<dbReference type="InterPro" id="IPR003675">
    <property type="entry name" value="Rce1/LyrA-like_dom"/>
</dbReference>
<feature type="domain" description="CAAX prenyl protease 2/Lysostaphin resistance protein A-like" evidence="2">
    <location>
        <begin position="123"/>
        <end position="209"/>
    </location>
</feature>
<accession>A0A521EKN1</accession>
<name>A0A521EKN1_SACCC</name>
<feature type="transmembrane region" description="Helical" evidence="1">
    <location>
        <begin position="237"/>
        <end position="255"/>
    </location>
</feature>
<dbReference type="PANTHER" id="PTHR36435:SF1">
    <property type="entry name" value="CAAX AMINO TERMINAL PROTEASE FAMILY PROTEIN"/>
    <property type="match status" value="1"/>
</dbReference>
<dbReference type="InterPro" id="IPR052710">
    <property type="entry name" value="CAAX_protease"/>
</dbReference>
<feature type="transmembrane region" description="Helical" evidence="1">
    <location>
        <begin position="44"/>
        <end position="61"/>
    </location>
</feature>
<feature type="transmembrane region" description="Helical" evidence="1">
    <location>
        <begin position="81"/>
        <end position="101"/>
    </location>
</feature>
<feature type="transmembrane region" description="Helical" evidence="1">
    <location>
        <begin position="173"/>
        <end position="191"/>
    </location>
</feature>
<keyword evidence="1" id="KW-1133">Transmembrane helix</keyword>
<organism evidence="3 4">
    <name type="scientific">Saccharicrinis carchari</name>
    <dbReference type="NCBI Taxonomy" id="1168039"/>
    <lineage>
        <taxon>Bacteria</taxon>
        <taxon>Pseudomonadati</taxon>
        <taxon>Bacteroidota</taxon>
        <taxon>Bacteroidia</taxon>
        <taxon>Marinilabiliales</taxon>
        <taxon>Marinilabiliaceae</taxon>
        <taxon>Saccharicrinis</taxon>
    </lineage>
</organism>
<evidence type="ECO:0000259" key="2">
    <source>
        <dbReference type="Pfam" id="PF02517"/>
    </source>
</evidence>
<keyword evidence="4" id="KW-1185">Reference proteome</keyword>
<keyword evidence="1" id="KW-0472">Membrane</keyword>
<dbReference type="PANTHER" id="PTHR36435">
    <property type="entry name" value="SLR1288 PROTEIN"/>
    <property type="match status" value="1"/>
</dbReference>
<dbReference type="EMBL" id="FXTB01000009">
    <property type="protein sequence ID" value="SMO84467.1"/>
    <property type="molecule type" value="Genomic_DNA"/>
</dbReference>
<feature type="transmembrane region" description="Helical" evidence="1">
    <location>
        <begin position="12"/>
        <end position="32"/>
    </location>
</feature>
<dbReference type="Proteomes" id="UP000319040">
    <property type="component" value="Unassembled WGS sequence"/>
</dbReference>
<evidence type="ECO:0000313" key="4">
    <source>
        <dbReference type="Proteomes" id="UP000319040"/>
    </source>
</evidence>
<evidence type="ECO:0000313" key="3">
    <source>
        <dbReference type="EMBL" id="SMO84467.1"/>
    </source>
</evidence>
<evidence type="ECO:0000256" key="1">
    <source>
        <dbReference type="SAM" id="Phobius"/>
    </source>
</evidence>
<dbReference type="GO" id="GO:0004175">
    <property type="term" value="F:endopeptidase activity"/>
    <property type="evidence" value="ECO:0007669"/>
    <property type="project" value="UniProtKB-ARBA"/>
</dbReference>
<protein>
    <recommendedName>
        <fullName evidence="2">CAAX prenyl protease 2/Lysostaphin resistance protein A-like domain-containing protein</fullName>
    </recommendedName>
</protein>
<reference evidence="3 4" key="1">
    <citation type="submission" date="2017-05" db="EMBL/GenBank/DDBJ databases">
        <authorList>
            <person name="Varghese N."/>
            <person name="Submissions S."/>
        </authorList>
    </citation>
    <scope>NUCLEOTIDE SEQUENCE [LARGE SCALE GENOMIC DNA]</scope>
    <source>
        <strain evidence="3 4">DSM 27040</strain>
    </source>
</reference>
<feature type="transmembrane region" description="Helical" evidence="1">
    <location>
        <begin position="198"/>
        <end position="217"/>
    </location>
</feature>